<evidence type="ECO:0000256" key="12">
    <source>
        <dbReference type="HAMAP-Rule" id="MF_00111"/>
    </source>
</evidence>
<comment type="pathway">
    <text evidence="2 12">Cell wall biogenesis; peptidoglycan biosynthesis.</text>
</comment>
<evidence type="ECO:0000259" key="13">
    <source>
        <dbReference type="Pfam" id="PF00275"/>
    </source>
</evidence>
<dbReference type="AlphaFoldDB" id="A0A4R3L8S5"/>
<keyword evidence="8 12" id="KW-0131">Cell cycle</keyword>
<keyword evidence="12" id="KW-0670">Pyruvate</keyword>
<evidence type="ECO:0000256" key="3">
    <source>
        <dbReference type="ARBA" id="ARBA00022490"/>
    </source>
</evidence>
<dbReference type="GO" id="GO:0005737">
    <property type="term" value="C:cytoplasm"/>
    <property type="evidence" value="ECO:0007669"/>
    <property type="project" value="UniProtKB-SubCell"/>
</dbReference>
<evidence type="ECO:0000256" key="5">
    <source>
        <dbReference type="ARBA" id="ARBA00022679"/>
    </source>
</evidence>
<evidence type="ECO:0000256" key="6">
    <source>
        <dbReference type="ARBA" id="ARBA00022960"/>
    </source>
</evidence>
<dbReference type="GO" id="GO:0071555">
    <property type="term" value="P:cell wall organization"/>
    <property type="evidence" value="ECO:0007669"/>
    <property type="project" value="UniProtKB-KW"/>
</dbReference>
<dbReference type="InterPro" id="IPR005750">
    <property type="entry name" value="UDP_GlcNAc_COvinyl_MurA"/>
</dbReference>
<evidence type="ECO:0000256" key="1">
    <source>
        <dbReference type="ARBA" id="ARBA00004496"/>
    </source>
</evidence>
<feature type="binding site" evidence="12">
    <location>
        <position position="305"/>
    </location>
    <ligand>
        <name>UDP-N-acetyl-alpha-D-glucosamine</name>
        <dbReference type="ChEBI" id="CHEBI:57705"/>
    </ligand>
</feature>
<dbReference type="FunFam" id="3.65.10.10:FF:000001">
    <property type="entry name" value="UDP-N-acetylglucosamine 1-carboxyvinyltransferase"/>
    <property type="match status" value="1"/>
</dbReference>
<dbReference type="GO" id="GO:0009252">
    <property type="term" value="P:peptidoglycan biosynthetic process"/>
    <property type="evidence" value="ECO:0007669"/>
    <property type="project" value="UniProtKB-UniRule"/>
</dbReference>
<feature type="binding site" evidence="12">
    <location>
        <begin position="22"/>
        <end position="23"/>
    </location>
    <ligand>
        <name>phosphoenolpyruvate</name>
        <dbReference type="ChEBI" id="CHEBI:58702"/>
    </ligand>
</feature>
<evidence type="ECO:0000256" key="2">
    <source>
        <dbReference type="ARBA" id="ARBA00004752"/>
    </source>
</evidence>
<dbReference type="SUPFAM" id="SSF55205">
    <property type="entry name" value="EPT/RTPC-like"/>
    <property type="match status" value="1"/>
</dbReference>
<dbReference type="Proteomes" id="UP000294937">
    <property type="component" value="Unassembled WGS sequence"/>
</dbReference>
<dbReference type="GO" id="GO:0008360">
    <property type="term" value="P:regulation of cell shape"/>
    <property type="evidence" value="ECO:0007669"/>
    <property type="project" value="UniProtKB-KW"/>
</dbReference>
<dbReference type="Gene3D" id="3.65.10.10">
    <property type="entry name" value="Enolpyruvate transferase domain"/>
    <property type="match status" value="2"/>
</dbReference>
<dbReference type="InterPro" id="IPR050068">
    <property type="entry name" value="MurA_subfamily"/>
</dbReference>
<keyword evidence="5 12" id="KW-0808">Transferase</keyword>
<dbReference type="GO" id="GO:0019277">
    <property type="term" value="P:UDP-N-acetylgalactosamine biosynthetic process"/>
    <property type="evidence" value="ECO:0007669"/>
    <property type="project" value="InterPro"/>
</dbReference>
<comment type="caution">
    <text evidence="14">The sequence shown here is derived from an EMBL/GenBank/DDBJ whole genome shotgun (WGS) entry which is preliminary data.</text>
</comment>
<keyword evidence="15" id="KW-1185">Reference proteome</keyword>
<comment type="catalytic activity">
    <reaction evidence="11 12">
        <text>phosphoenolpyruvate + UDP-N-acetyl-alpha-D-glucosamine = UDP-N-acetyl-3-O-(1-carboxyvinyl)-alpha-D-glucosamine + phosphate</text>
        <dbReference type="Rhea" id="RHEA:18681"/>
        <dbReference type="ChEBI" id="CHEBI:43474"/>
        <dbReference type="ChEBI" id="CHEBI:57705"/>
        <dbReference type="ChEBI" id="CHEBI:58702"/>
        <dbReference type="ChEBI" id="CHEBI:68483"/>
        <dbReference type="EC" id="2.5.1.7"/>
    </reaction>
</comment>
<dbReference type="PANTHER" id="PTHR43783:SF1">
    <property type="entry name" value="UDP-N-ACETYLGLUCOSAMINE 1-CARBOXYVINYLTRANSFERASE"/>
    <property type="match status" value="1"/>
</dbReference>
<dbReference type="GO" id="GO:0008760">
    <property type="term" value="F:UDP-N-acetylglucosamine 1-carboxyvinyltransferase activity"/>
    <property type="evidence" value="ECO:0007669"/>
    <property type="project" value="UniProtKB-UniRule"/>
</dbReference>
<proteinExistence type="inferred from homology"/>
<dbReference type="UniPathway" id="UPA00219"/>
<evidence type="ECO:0000313" key="15">
    <source>
        <dbReference type="Proteomes" id="UP000294937"/>
    </source>
</evidence>
<dbReference type="EMBL" id="SMAG01000003">
    <property type="protein sequence ID" value="TCS94624.1"/>
    <property type="molecule type" value="Genomic_DNA"/>
</dbReference>
<keyword evidence="6 12" id="KW-0133">Cell shape</keyword>
<name>A0A4R3L8S5_9BACL</name>
<keyword evidence="4 12" id="KW-0132">Cell division</keyword>
<dbReference type="InterPro" id="IPR036968">
    <property type="entry name" value="Enolpyruvate_Tfrase_sf"/>
</dbReference>
<evidence type="ECO:0000256" key="10">
    <source>
        <dbReference type="ARBA" id="ARBA00038367"/>
    </source>
</evidence>
<organism evidence="14 15">
    <name type="scientific">Hazenella coriacea</name>
    <dbReference type="NCBI Taxonomy" id="1179467"/>
    <lineage>
        <taxon>Bacteria</taxon>
        <taxon>Bacillati</taxon>
        <taxon>Bacillota</taxon>
        <taxon>Bacilli</taxon>
        <taxon>Bacillales</taxon>
        <taxon>Thermoactinomycetaceae</taxon>
        <taxon>Hazenella</taxon>
    </lineage>
</organism>
<evidence type="ECO:0000256" key="11">
    <source>
        <dbReference type="ARBA" id="ARBA00047527"/>
    </source>
</evidence>
<dbReference type="Pfam" id="PF00275">
    <property type="entry name" value="EPSP_synthase"/>
    <property type="match status" value="1"/>
</dbReference>
<evidence type="ECO:0000256" key="7">
    <source>
        <dbReference type="ARBA" id="ARBA00022984"/>
    </source>
</evidence>
<comment type="similarity">
    <text evidence="10 12">Belongs to the EPSP synthase family. MurA subfamily.</text>
</comment>
<feature type="binding site" evidence="12">
    <location>
        <position position="92"/>
    </location>
    <ligand>
        <name>UDP-N-acetyl-alpha-D-glucosamine</name>
        <dbReference type="ChEBI" id="CHEBI:57705"/>
    </ligand>
</feature>
<gene>
    <name evidence="12" type="primary">murA</name>
    <name evidence="14" type="ORF">EDD58_10336</name>
</gene>
<dbReference type="GO" id="GO:0051301">
    <property type="term" value="P:cell division"/>
    <property type="evidence" value="ECO:0007669"/>
    <property type="project" value="UniProtKB-KW"/>
</dbReference>
<dbReference type="InterPro" id="IPR013792">
    <property type="entry name" value="RNA3'P_cycl/enolpyr_Trfase_a/b"/>
</dbReference>
<dbReference type="HAMAP" id="MF_00111">
    <property type="entry name" value="MurA"/>
    <property type="match status" value="1"/>
</dbReference>
<dbReference type="CDD" id="cd01555">
    <property type="entry name" value="UdpNAET"/>
    <property type="match status" value="1"/>
</dbReference>
<evidence type="ECO:0000256" key="4">
    <source>
        <dbReference type="ARBA" id="ARBA00022618"/>
    </source>
</evidence>
<dbReference type="InterPro" id="IPR001986">
    <property type="entry name" value="Enolpyruvate_Tfrase_dom"/>
</dbReference>
<feature type="active site" description="Proton donor" evidence="12">
    <location>
        <position position="116"/>
    </location>
</feature>
<comment type="caution">
    <text evidence="12">Lacks conserved residue(s) required for the propagation of feature annotation.</text>
</comment>
<keyword evidence="9 12" id="KW-0961">Cell wall biogenesis/degradation</keyword>
<feature type="domain" description="Enolpyruvate transferase" evidence="13">
    <location>
        <begin position="7"/>
        <end position="404"/>
    </location>
</feature>
<feature type="modified residue" description="2-(S-cysteinyl)pyruvic acid O-phosphothioketal" evidence="12">
    <location>
        <position position="116"/>
    </location>
</feature>
<dbReference type="OrthoDB" id="9803760at2"/>
<keyword evidence="3 12" id="KW-0963">Cytoplasm</keyword>
<dbReference type="RefSeq" id="WP_131924018.1">
    <property type="nucleotide sequence ID" value="NZ_SMAG01000003.1"/>
</dbReference>
<sequence>MEHFVIDGGNPLTGSVRVQGAKNAALPIMAATVLAEGVHEIRGVPQLTDIAAMCNILEALGAVIERTHTTIRIDTTSIQHSHIPDDLMSQMRSSIFLMGPILARLKQVSVTRPGGCAIGSRPIDIHLKGLSQLGAEIKEKKEKIHCSGSRLIGASILLAFPSVGATENVMMAAVLAEGKTTILNAAREPEIVDLQNFLNQMGANVQGAGTSVIQIIGVNQLQAAKHEIIPDRIVAGTLIAAVGATSGELFLERVIPEHFTQVIDLYREAGIEIKVEHEGLWVRSSDRVNGLAHIETNPYPGFPTDLQPQMIALLSISKGISQLSEKIFESRLKHVQELNRMGANIDSQNNLVTIRGVSYLQGTHVEATDLRAGAALVIAGLAAKGTTVVRGVNHIDRGYDHLEKTFQQLGATIHREKV</sequence>
<reference evidence="14 15" key="1">
    <citation type="submission" date="2019-03" db="EMBL/GenBank/DDBJ databases">
        <title>Genomic Encyclopedia of Type Strains, Phase IV (KMG-IV): sequencing the most valuable type-strain genomes for metagenomic binning, comparative biology and taxonomic classification.</title>
        <authorList>
            <person name="Goeker M."/>
        </authorList>
    </citation>
    <scope>NUCLEOTIDE SEQUENCE [LARGE SCALE GENOMIC DNA]</scope>
    <source>
        <strain evidence="14 15">DSM 45707</strain>
    </source>
</reference>
<comment type="subcellular location">
    <subcellularLocation>
        <location evidence="1 12">Cytoplasm</location>
    </subcellularLocation>
</comment>
<accession>A0A4R3L8S5</accession>
<dbReference type="NCBIfam" id="TIGR01072">
    <property type="entry name" value="murA"/>
    <property type="match status" value="1"/>
</dbReference>
<keyword evidence="7 12" id="KW-0573">Peptidoglycan synthesis</keyword>
<evidence type="ECO:0000256" key="8">
    <source>
        <dbReference type="ARBA" id="ARBA00023306"/>
    </source>
</evidence>
<protein>
    <recommendedName>
        <fullName evidence="12">UDP-N-acetylglucosamine 1-carboxyvinyltransferase</fullName>
        <ecNumber evidence="12">2.5.1.7</ecNumber>
    </recommendedName>
    <alternativeName>
        <fullName evidence="12">Enoylpyruvate transferase</fullName>
    </alternativeName>
    <alternativeName>
        <fullName evidence="12">UDP-N-acetylglucosamine enolpyruvyl transferase</fullName>
        <shortName evidence="12">EPT</shortName>
    </alternativeName>
</protein>
<dbReference type="PANTHER" id="PTHR43783">
    <property type="entry name" value="UDP-N-ACETYLGLUCOSAMINE 1-CARBOXYVINYLTRANSFERASE"/>
    <property type="match status" value="1"/>
</dbReference>
<dbReference type="NCBIfam" id="NF006873">
    <property type="entry name" value="PRK09369.1"/>
    <property type="match status" value="1"/>
</dbReference>
<evidence type="ECO:0000256" key="9">
    <source>
        <dbReference type="ARBA" id="ARBA00023316"/>
    </source>
</evidence>
<comment type="function">
    <text evidence="12">Cell wall formation. Adds enolpyruvyl to UDP-N-acetylglucosamine.</text>
</comment>
<dbReference type="EC" id="2.5.1.7" evidence="12"/>
<evidence type="ECO:0000313" key="14">
    <source>
        <dbReference type="EMBL" id="TCS94624.1"/>
    </source>
</evidence>
<feature type="binding site" evidence="12">
    <location>
        <position position="327"/>
    </location>
    <ligand>
        <name>UDP-N-acetyl-alpha-D-glucosamine</name>
        <dbReference type="ChEBI" id="CHEBI:57705"/>
    </ligand>
</feature>